<comment type="caution">
    <text evidence="1">The sequence shown here is derived from an EMBL/GenBank/DDBJ whole genome shotgun (WGS) entry which is preliminary data.</text>
</comment>
<keyword evidence="2" id="KW-1185">Reference proteome</keyword>
<dbReference type="AlphaFoldDB" id="A0A371H6E3"/>
<dbReference type="InterPro" id="IPR012337">
    <property type="entry name" value="RNaseH-like_sf"/>
</dbReference>
<protein>
    <submittedName>
        <fullName evidence="1">Uncharacterized protein</fullName>
    </submittedName>
</protein>
<evidence type="ECO:0000313" key="1">
    <source>
        <dbReference type="EMBL" id="RDX98243.1"/>
    </source>
</evidence>
<feature type="non-terminal residue" evidence="1">
    <location>
        <position position="1"/>
    </location>
</feature>
<organism evidence="1 2">
    <name type="scientific">Mucuna pruriens</name>
    <name type="common">Velvet bean</name>
    <name type="synonym">Dolichos pruriens</name>
    <dbReference type="NCBI Taxonomy" id="157652"/>
    <lineage>
        <taxon>Eukaryota</taxon>
        <taxon>Viridiplantae</taxon>
        <taxon>Streptophyta</taxon>
        <taxon>Embryophyta</taxon>
        <taxon>Tracheophyta</taxon>
        <taxon>Spermatophyta</taxon>
        <taxon>Magnoliopsida</taxon>
        <taxon>eudicotyledons</taxon>
        <taxon>Gunneridae</taxon>
        <taxon>Pentapetalae</taxon>
        <taxon>rosids</taxon>
        <taxon>fabids</taxon>
        <taxon>Fabales</taxon>
        <taxon>Fabaceae</taxon>
        <taxon>Papilionoideae</taxon>
        <taxon>50 kb inversion clade</taxon>
        <taxon>NPAAA clade</taxon>
        <taxon>indigoferoid/millettioid clade</taxon>
        <taxon>Phaseoleae</taxon>
        <taxon>Mucuna</taxon>
    </lineage>
</organism>
<dbReference type="GO" id="GO:0003676">
    <property type="term" value="F:nucleic acid binding"/>
    <property type="evidence" value="ECO:0007669"/>
    <property type="project" value="InterPro"/>
</dbReference>
<dbReference type="InterPro" id="IPR036397">
    <property type="entry name" value="RNaseH_sf"/>
</dbReference>
<dbReference type="Gene3D" id="3.30.420.10">
    <property type="entry name" value="Ribonuclease H-like superfamily/Ribonuclease H"/>
    <property type="match status" value="1"/>
</dbReference>
<dbReference type="SUPFAM" id="SSF53098">
    <property type="entry name" value="Ribonuclease H-like"/>
    <property type="match status" value="1"/>
</dbReference>
<name>A0A371H6E3_MUCPR</name>
<dbReference type="EMBL" id="QJKJ01003488">
    <property type="protein sequence ID" value="RDX98243.1"/>
    <property type="molecule type" value="Genomic_DNA"/>
</dbReference>
<accession>A0A371H6E3</accession>
<proteinExistence type="predicted"/>
<dbReference type="OrthoDB" id="1723222at2759"/>
<sequence>MEWYIELLPLIILKPIGQAEVFNREIKKLLQKMANPNRNDWSRLLDDALWAHRTAYQTPLGMSPYQILCLEAYENFQIYKEKVKHFHDSRILRKEFKIGQKVLLFRSRLRLIASKLRSKWDEPFIVTNIFPYGVVEVRDEANNHMFKVNRHQLKPYHEVPILRLNEGKVEIIILMEPVILEDPPKEVPESPNA</sequence>
<dbReference type="Proteomes" id="UP000257109">
    <property type="component" value="Unassembled WGS sequence"/>
</dbReference>
<gene>
    <name evidence="1" type="ORF">CR513_18852</name>
</gene>
<reference evidence="1" key="1">
    <citation type="submission" date="2018-05" db="EMBL/GenBank/DDBJ databases">
        <title>Draft genome of Mucuna pruriens seed.</title>
        <authorList>
            <person name="Nnadi N.E."/>
            <person name="Vos R."/>
            <person name="Hasami M.H."/>
            <person name="Devisetty U.K."/>
            <person name="Aguiy J.C."/>
        </authorList>
    </citation>
    <scope>NUCLEOTIDE SEQUENCE [LARGE SCALE GENOMIC DNA]</scope>
    <source>
        <strain evidence="1">JCA_2017</strain>
    </source>
</reference>
<evidence type="ECO:0000313" key="2">
    <source>
        <dbReference type="Proteomes" id="UP000257109"/>
    </source>
</evidence>